<gene>
    <name evidence="1" type="ORF">CYCCA115_LOCUS12781</name>
</gene>
<name>A0AAD2FRU1_9STRA</name>
<organism evidence="1 2">
    <name type="scientific">Cylindrotheca closterium</name>
    <dbReference type="NCBI Taxonomy" id="2856"/>
    <lineage>
        <taxon>Eukaryota</taxon>
        <taxon>Sar</taxon>
        <taxon>Stramenopiles</taxon>
        <taxon>Ochrophyta</taxon>
        <taxon>Bacillariophyta</taxon>
        <taxon>Bacillariophyceae</taxon>
        <taxon>Bacillariophycidae</taxon>
        <taxon>Bacillariales</taxon>
        <taxon>Bacillariaceae</taxon>
        <taxon>Cylindrotheca</taxon>
    </lineage>
</organism>
<dbReference type="AlphaFoldDB" id="A0AAD2FRU1"/>
<dbReference type="EMBL" id="CAKOGP040001770">
    <property type="protein sequence ID" value="CAJ1950834.1"/>
    <property type="molecule type" value="Genomic_DNA"/>
</dbReference>
<dbReference type="InterPro" id="IPR023393">
    <property type="entry name" value="START-like_dom_sf"/>
</dbReference>
<sequence>MTDSSKKSENGDSKPQIVSVAVGRKFQKSYGDGSSTPWLDDDPLLQQQIQKNQWIRWDGTQATAQQHMYWMKEQAQSFMSDERHGEYRRYAEHKGVEYFIHDELTKAGKGYGFFKLVGTFDFEPKDLVACMFDFDLTVEMDDTVILMKNLKTYYQNNKQEETNRVHNPFVNASYWSNAPGFPFLYRDGVDLSGYLVDDDTTSGDDDIGSTVWQLSMSIRAGDFQSCPYGLAAENRYWAYKLEPIREKGKVRTRTTLVCQTLLNGCIPKILSNHIVCKVLIDYVASADEVIKKNKKTGKHTELLKRLQLDDL</sequence>
<dbReference type="Gene3D" id="3.30.530.20">
    <property type="match status" value="1"/>
</dbReference>
<reference evidence="1" key="1">
    <citation type="submission" date="2023-08" db="EMBL/GenBank/DDBJ databases">
        <authorList>
            <person name="Audoor S."/>
            <person name="Bilcke G."/>
        </authorList>
    </citation>
    <scope>NUCLEOTIDE SEQUENCE</scope>
</reference>
<proteinExistence type="predicted"/>
<protein>
    <recommendedName>
        <fullName evidence="3">START domain-containing protein</fullName>
    </recommendedName>
</protein>
<evidence type="ECO:0008006" key="3">
    <source>
        <dbReference type="Google" id="ProtNLM"/>
    </source>
</evidence>
<comment type="caution">
    <text evidence="1">The sequence shown here is derived from an EMBL/GenBank/DDBJ whole genome shotgun (WGS) entry which is preliminary data.</text>
</comment>
<accession>A0AAD2FRU1</accession>
<dbReference type="Proteomes" id="UP001295423">
    <property type="component" value="Unassembled WGS sequence"/>
</dbReference>
<keyword evidence="2" id="KW-1185">Reference proteome</keyword>
<dbReference type="SUPFAM" id="SSF55961">
    <property type="entry name" value="Bet v1-like"/>
    <property type="match status" value="1"/>
</dbReference>
<evidence type="ECO:0000313" key="1">
    <source>
        <dbReference type="EMBL" id="CAJ1950834.1"/>
    </source>
</evidence>
<evidence type="ECO:0000313" key="2">
    <source>
        <dbReference type="Proteomes" id="UP001295423"/>
    </source>
</evidence>